<comment type="subcellular location">
    <subcellularLocation>
        <location evidence="1">Cytoplasm</location>
        <location evidence="1">Cytoskeleton</location>
    </subcellularLocation>
</comment>
<evidence type="ECO:0000259" key="7">
    <source>
        <dbReference type="Pfam" id="PF06886"/>
    </source>
</evidence>
<dbReference type="Proteomes" id="UP001642520">
    <property type="component" value="Unassembled WGS sequence"/>
</dbReference>
<evidence type="ECO:0000256" key="1">
    <source>
        <dbReference type="ARBA" id="ARBA00004245"/>
    </source>
</evidence>
<comment type="similarity">
    <text evidence="2">Belongs to the TPX2 family.</text>
</comment>
<keyword evidence="4" id="KW-0206">Cytoskeleton</keyword>
<evidence type="ECO:0000256" key="6">
    <source>
        <dbReference type="SAM" id="MobiDB-lite"/>
    </source>
</evidence>
<evidence type="ECO:0000313" key="8">
    <source>
        <dbReference type="EMBL" id="CAL7936451.1"/>
    </source>
</evidence>
<evidence type="ECO:0000256" key="5">
    <source>
        <dbReference type="SAM" id="Coils"/>
    </source>
</evidence>
<dbReference type="InterPro" id="IPR027329">
    <property type="entry name" value="TPX2_C"/>
</dbReference>
<accession>A0ABP1N9Z3</accession>
<reference evidence="8 9" key="1">
    <citation type="submission" date="2024-08" db="EMBL/GenBank/DDBJ databases">
        <authorList>
            <person name="Will J Nash"/>
            <person name="Angela Man"/>
            <person name="Seanna McTaggart"/>
            <person name="Kendall Baker"/>
            <person name="Tom Barker"/>
            <person name="Leah Catchpole"/>
            <person name="Alex Durrant"/>
            <person name="Karim Gharbi"/>
            <person name="Naomi Irish"/>
            <person name="Gemy Kaithakottil"/>
            <person name="Debby Ku"/>
            <person name="Aaliyah Providence"/>
            <person name="Felix Shaw"/>
            <person name="David Swarbreck"/>
            <person name="Chris Watkins"/>
            <person name="Ann M. McCartney"/>
            <person name="Giulio Formenti"/>
            <person name="Alice Mouton"/>
            <person name="Noel Vella"/>
            <person name="Bjorn M von Reumont"/>
            <person name="Adriana Vella"/>
            <person name="Wilfried Haerty"/>
        </authorList>
    </citation>
    <scope>NUCLEOTIDE SEQUENCE [LARGE SCALE GENOMIC DNA]</scope>
</reference>
<dbReference type="EMBL" id="CAXAJV020001287">
    <property type="protein sequence ID" value="CAL7936451.1"/>
    <property type="molecule type" value="Genomic_DNA"/>
</dbReference>
<feature type="coiled-coil region" evidence="5">
    <location>
        <begin position="217"/>
        <end position="258"/>
    </location>
</feature>
<dbReference type="Pfam" id="PF06886">
    <property type="entry name" value="TPX2"/>
    <property type="match status" value="1"/>
</dbReference>
<name>A0ABP1N9Z3_XYLVO</name>
<evidence type="ECO:0000313" key="9">
    <source>
        <dbReference type="Proteomes" id="UP001642520"/>
    </source>
</evidence>
<feature type="domain" description="TPX2 C-terminal" evidence="7">
    <location>
        <begin position="212"/>
        <end position="285"/>
    </location>
</feature>
<organism evidence="8 9">
    <name type="scientific">Xylocopa violacea</name>
    <name type="common">Violet carpenter bee</name>
    <name type="synonym">Apis violacea</name>
    <dbReference type="NCBI Taxonomy" id="135666"/>
    <lineage>
        <taxon>Eukaryota</taxon>
        <taxon>Metazoa</taxon>
        <taxon>Ecdysozoa</taxon>
        <taxon>Arthropoda</taxon>
        <taxon>Hexapoda</taxon>
        <taxon>Insecta</taxon>
        <taxon>Pterygota</taxon>
        <taxon>Neoptera</taxon>
        <taxon>Endopterygota</taxon>
        <taxon>Hymenoptera</taxon>
        <taxon>Apocrita</taxon>
        <taxon>Aculeata</taxon>
        <taxon>Apoidea</taxon>
        <taxon>Anthophila</taxon>
        <taxon>Apidae</taxon>
        <taxon>Xylocopa</taxon>
        <taxon>Xylocopa</taxon>
    </lineage>
</organism>
<feature type="region of interest" description="Disordered" evidence="6">
    <location>
        <begin position="268"/>
        <end position="299"/>
    </location>
</feature>
<sequence>MEQDLNMEFKHGHEKWDVINSPQYVDFANLPNIGESFFNKLNVIASTPIPNDKNEKLPNTVTENSGEETLIATLENISLSDIEYESEPSQTYINEQENDESKYIIHKAKPIKFQEPKVTIKFGSQDKKSQNSAIYPFTFDLRSKDKNENKEARIKKILEDEKKVPVFRANPVPKFIKAGCKDATVKTTLWKKPPFIPLLPHKKTEGAKTPPLRSTARALERKRFDQHLQEKERLNQQIKEMEIAAKKRQEQKEILELRKRITFKAKPIPKYKPDLPQVKKRPLTEPISPISLKRRRRVQ</sequence>
<keyword evidence="3" id="KW-0963">Cytoplasm</keyword>
<protein>
    <recommendedName>
        <fullName evidence="7">TPX2 C-terminal domain-containing protein</fullName>
    </recommendedName>
</protein>
<evidence type="ECO:0000256" key="2">
    <source>
        <dbReference type="ARBA" id="ARBA00005885"/>
    </source>
</evidence>
<comment type="caution">
    <text evidence="8">The sequence shown here is derived from an EMBL/GenBank/DDBJ whole genome shotgun (WGS) entry which is preliminary data.</text>
</comment>
<gene>
    <name evidence="8" type="ORF">XYLVIOL_LOCUS2172</name>
</gene>
<keyword evidence="5" id="KW-0175">Coiled coil</keyword>
<evidence type="ECO:0000256" key="4">
    <source>
        <dbReference type="ARBA" id="ARBA00023212"/>
    </source>
</evidence>
<keyword evidence="9" id="KW-1185">Reference proteome</keyword>
<proteinExistence type="inferred from homology"/>
<evidence type="ECO:0000256" key="3">
    <source>
        <dbReference type="ARBA" id="ARBA00022490"/>
    </source>
</evidence>